<dbReference type="InterPro" id="IPR000782">
    <property type="entry name" value="FAS1_domain"/>
</dbReference>
<dbReference type="Gene3D" id="2.30.180.10">
    <property type="entry name" value="FAS1 domain"/>
    <property type="match status" value="4"/>
</dbReference>
<dbReference type="PANTHER" id="PTHR10900:SF77">
    <property type="entry name" value="FI19380P1"/>
    <property type="match status" value="1"/>
</dbReference>
<feature type="domain" description="FAS1" evidence="4">
    <location>
        <begin position="562"/>
        <end position="743"/>
    </location>
</feature>
<feature type="chain" id="PRO_5042939785" description="FAS1 domain-containing protein" evidence="3">
    <location>
        <begin position="25"/>
        <end position="1188"/>
    </location>
</feature>
<dbReference type="SUPFAM" id="SSF82153">
    <property type="entry name" value="FAS1 domain"/>
    <property type="match status" value="4"/>
</dbReference>
<comment type="caution">
    <text evidence="5">The sequence shown here is derived from an EMBL/GenBank/DDBJ whole genome shotgun (WGS) entry which is preliminary data.</text>
</comment>
<dbReference type="PANTHER" id="PTHR10900">
    <property type="entry name" value="PERIOSTIN-RELATED"/>
    <property type="match status" value="1"/>
</dbReference>
<keyword evidence="2" id="KW-0812">Transmembrane</keyword>
<reference evidence="5" key="1">
    <citation type="journal article" date="2023" name="PhytoFront">
        <title>Draft Genome Resources of Seven Strains of Tilletia horrida, Causal Agent of Kernel Smut of Rice.</title>
        <authorList>
            <person name="Khanal S."/>
            <person name="Antony Babu S."/>
            <person name="Zhou X.G."/>
        </authorList>
    </citation>
    <scope>NUCLEOTIDE SEQUENCE</scope>
    <source>
        <strain evidence="5">TX6</strain>
    </source>
</reference>
<feature type="transmembrane region" description="Helical" evidence="2">
    <location>
        <begin position="1142"/>
        <end position="1167"/>
    </location>
</feature>
<dbReference type="InterPro" id="IPR036378">
    <property type="entry name" value="FAS1_dom_sf"/>
</dbReference>
<keyword evidence="3" id="KW-0732">Signal</keyword>
<evidence type="ECO:0000259" key="4">
    <source>
        <dbReference type="PROSITE" id="PS50213"/>
    </source>
</evidence>
<sequence>MKLGFQLSALPLLVLASLRAAAAADDTSPQALTPVDLLARSANHTIFVRLLQRSRIIPTINNLILFGDGRGITILAPTNDAFLSSRDSDRWLRFAQSPDDSSQHALSNSNELLRQQLLYHILNFTLPYSNASAATLPLRPVLRQTLHFPSRHLFDPAKPDDPKSRPWPIPHPPAPPFMPGFDPDALLGTQGQVLRISSINLTSSASALVFGSDHQGRGGVVALAEDRTSDIGVIVSINGVLDLPPKLEDVVHSHPALASLSHLFPPTTLRSLSLTPHLTLFAPATSAFISNLTRVERSYLFDSRWKQALGDRFKLLGWHSVSQGIDGKRKEGVIYADDLKERGNSTLLTILGGRIDVNASSTGNLTIGSSHVVEEDIIIENGVIHVISNLILPYPALGLGLTVEKTLLGLNASKFVDLMYSADLESYLTRPVGPFAALPSVTSTEDDGAFTFVVPRDDLIEAGIASLPKDKKKLSEVLKYHIAPGKLLPANLTNGQLVGTELRNWKLKEGRQRVAVSLSSEDGTLLRKGNGDVSFGGVNVIADPVRVGPALIYLTAAFLTPPSNPIQTAVSSLELSTFVAAIFSAHLDSGIKGAPGVTYLIPSNAAFENLGLVMPYLLSGARSTVGLSEEEKPALSKDDEDSEPITPRDELRSVVEFHAIDDIVYFQDFSFPSRVNKTTGSSNKDGRKDQIPIAWTRYPTLLDGSYIWAGRDANGTVRVRRSDPNPPTPAPSPAALISPEYSLQQHTGQAQKPILMRVDAHHDSAVVPTARDQHGSGKRLGSGQRAFMRDREDGPVSLPSLLGPDDQNDAVLKKADMLTNTGVIHEISRVELPETLDITIGKLMMGAKANTMITLVRKAGYGWILNGSTPTTAQTNDLLGFGSDPVTAQKNERKKRKKKDEKRHKRRHKMFRDEKQAYILLCPTDAAFSRINLTKYLDGGSSDYVSKFGSGSSENGNGDSDRMQALKRLVQLHIIPLTPEAAQKVSEMNEGTYGGKLLPLALDDQLNLPSLLDKKLGGSNAYGSVLFRRFPEGSSSAGSQPGGGDKGDGDGDGDDSAPNLGWMVGVQNTRGSINIQKHVAKVVGFGRENLGLVRRTKQQLVAANEDDDDGGDDDVLPYPSSRVAGGVLTIDAVLEEFHPGWWFVWGWIAALCVAIVTCLGLLGFGIWKWWVMREGKIRLPDALEGEED</sequence>
<feature type="region of interest" description="Disordered" evidence="1">
    <location>
        <begin position="628"/>
        <end position="647"/>
    </location>
</feature>
<evidence type="ECO:0000256" key="3">
    <source>
        <dbReference type="SAM" id="SignalP"/>
    </source>
</evidence>
<feature type="region of interest" description="Disordered" evidence="1">
    <location>
        <begin position="767"/>
        <end position="805"/>
    </location>
</feature>
<evidence type="ECO:0000256" key="1">
    <source>
        <dbReference type="SAM" id="MobiDB-lite"/>
    </source>
</evidence>
<keyword evidence="2" id="KW-0472">Membrane</keyword>
<dbReference type="Proteomes" id="UP001176517">
    <property type="component" value="Unassembled WGS sequence"/>
</dbReference>
<evidence type="ECO:0000313" key="6">
    <source>
        <dbReference type="Proteomes" id="UP001176517"/>
    </source>
</evidence>
<feature type="domain" description="FAS1" evidence="4">
    <location>
        <begin position="244"/>
        <end position="391"/>
    </location>
</feature>
<evidence type="ECO:0000313" key="5">
    <source>
        <dbReference type="EMBL" id="KAK0543334.1"/>
    </source>
</evidence>
<dbReference type="Pfam" id="PF02469">
    <property type="entry name" value="Fasciclin"/>
    <property type="match status" value="3"/>
</dbReference>
<evidence type="ECO:0000256" key="2">
    <source>
        <dbReference type="SAM" id="Phobius"/>
    </source>
</evidence>
<dbReference type="GO" id="GO:0005615">
    <property type="term" value="C:extracellular space"/>
    <property type="evidence" value="ECO:0007669"/>
    <property type="project" value="TreeGrafter"/>
</dbReference>
<protein>
    <recommendedName>
        <fullName evidence="4">FAS1 domain-containing protein</fullName>
    </recommendedName>
</protein>
<proteinExistence type="predicted"/>
<feature type="compositionally biased region" description="Basic residues" evidence="1">
    <location>
        <begin position="892"/>
        <end position="908"/>
    </location>
</feature>
<feature type="domain" description="FAS1" evidence="4">
    <location>
        <begin position="399"/>
        <end position="559"/>
    </location>
</feature>
<dbReference type="EMBL" id="JAPDMZ010000373">
    <property type="protein sequence ID" value="KAK0543334.1"/>
    <property type="molecule type" value="Genomic_DNA"/>
</dbReference>
<dbReference type="PROSITE" id="PS50213">
    <property type="entry name" value="FAS1"/>
    <property type="match status" value="4"/>
</dbReference>
<name>A0AAN6JNZ7_9BASI</name>
<feature type="region of interest" description="Disordered" evidence="1">
    <location>
        <begin position="880"/>
        <end position="908"/>
    </location>
</feature>
<keyword evidence="6" id="KW-1185">Reference proteome</keyword>
<dbReference type="AlphaFoldDB" id="A0AAN6JNZ7"/>
<feature type="domain" description="FAS1" evidence="4">
    <location>
        <begin position="31"/>
        <end position="241"/>
    </location>
</feature>
<accession>A0AAN6JNZ7</accession>
<organism evidence="5 6">
    <name type="scientific">Tilletia horrida</name>
    <dbReference type="NCBI Taxonomy" id="155126"/>
    <lineage>
        <taxon>Eukaryota</taxon>
        <taxon>Fungi</taxon>
        <taxon>Dikarya</taxon>
        <taxon>Basidiomycota</taxon>
        <taxon>Ustilaginomycotina</taxon>
        <taxon>Exobasidiomycetes</taxon>
        <taxon>Tilletiales</taxon>
        <taxon>Tilletiaceae</taxon>
        <taxon>Tilletia</taxon>
    </lineage>
</organism>
<feature type="region of interest" description="Disordered" evidence="1">
    <location>
        <begin position="1032"/>
        <end position="1060"/>
    </location>
</feature>
<dbReference type="SMART" id="SM00554">
    <property type="entry name" value="FAS1"/>
    <property type="match status" value="2"/>
</dbReference>
<dbReference type="InterPro" id="IPR050904">
    <property type="entry name" value="Adhesion/Biosynth-related"/>
</dbReference>
<feature type="signal peptide" evidence="3">
    <location>
        <begin position="1"/>
        <end position="24"/>
    </location>
</feature>
<feature type="region of interest" description="Disordered" evidence="1">
    <location>
        <begin position="717"/>
        <end position="736"/>
    </location>
</feature>
<gene>
    <name evidence="5" type="ORF">OC846_006448</name>
</gene>
<keyword evidence="2" id="KW-1133">Transmembrane helix</keyword>